<dbReference type="InterPro" id="IPR036291">
    <property type="entry name" value="NAD(P)-bd_dom_sf"/>
</dbReference>
<evidence type="ECO:0000256" key="1">
    <source>
        <dbReference type="ARBA" id="ARBA00004651"/>
    </source>
</evidence>
<keyword evidence="4" id="KW-0407">Ion channel</keyword>
<keyword evidence="2" id="KW-0472">Membrane</keyword>
<organism evidence="4 5">
    <name type="scientific">Thalassobacillus hwangdonensis</name>
    <dbReference type="NCBI Taxonomy" id="546108"/>
    <lineage>
        <taxon>Bacteria</taxon>
        <taxon>Bacillati</taxon>
        <taxon>Bacillota</taxon>
        <taxon>Bacilli</taxon>
        <taxon>Bacillales</taxon>
        <taxon>Bacillaceae</taxon>
        <taxon>Thalassobacillus</taxon>
    </lineage>
</organism>
<evidence type="ECO:0000313" key="5">
    <source>
        <dbReference type="Proteomes" id="UP001596990"/>
    </source>
</evidence>
<dbReference type="EMBL" id="JBHTKL010000005">
    <property type="protein sequence ID" value="MFD1020532.1"/>
    <property type="molecule type" value="Genomic_DNA"/>
</dbReference>
<dbReference type="Pfam" id="PF07885">
    <property type="entry name" value="Ion_trans_2"/>
    <property type="match status" value="1"/>
</dbReference>
<dbReference type="PANTHER" id="PTHR43833">
    <property type="entry name" value="POTASSIUM CHANNEL PROTEIN 2-RELATED-RELATED"/>
    <property type="match status" value="1"/>
</dbReference>
<evidence type="ECO:0000256" key="2">
    <source>
        <dbReference type="SAM" id="Phobius"/>
    </source>
</evidence>
<keyword evidence="5" id="KW-1185">Reference proteome</keyword>
<feature type="transmembrane region" description="Helical" evidence="2">
    <location>
        <begin position="71"/>
        <end position="90"/>
    </location>
</feature>
<dbReference type="Gene3D" id="1.10.287.70">
    <property type="match status" value="1"/>
</dbReference>
<dbReference type="PROSITE" id="PS51201">
    <property type="entry name" value="RCK_N"/>
    <property type="match status" value="1"/>
</dbReference>
<feature type="domain" description="RCK N-terminal" evidence="3">
    <location>
        <begin position="112"/>
        <end position="237"/>
    </location>
</feature>
<dbReference type="PANTHER" id="PTHR43833:SF9">
    <property type="entry name" value="POTASSIUM CHANNEL PROTEIN YUGO-RELATED"/>
    <property type="match status" value="1"/>
</dbReference>
<dbReference type="InterPro" id="IPR013099">
    <property type="entry name" value="K_chnl_dom"/>
</dbReference>
<dbReference type="Proteomes" id="UP001596990">
    <property type="component" value="Unassembled WGS sequence"/>
</dbReference>
<accession>A0ABW3L513</accession>
<keyword evidence="2" id="KW-0812">Transmembrane</keyword>
<keyword evidence="4" id="KW-0813">Transport</keyword>
<reference evidence="5" key="1">
    <citation type="journal article" date="2019" name="Int. J. Syst. Evol. Microbiol.">
        <title>The Global Catalogue of Microorganisms (GCM) 10K type strain sequencing project: providing services to taxonomists for standard genome sequencing and annotation.</title>
        <authorList>
            <consortium name="The Broad Institute Genomics Platform"/>
            <consortium name="The Broad Institute Genome Sequencing Center for Infectious Disease"/>
            <person name="Wu L."/>
            <person name="Ma J."/>
        </authorList>
    </citation>
    <scope>NUCLEOTIDE SEQUENCE [LARGE SCALE GENOMIC DNA]</scope>
    <source>
        <strain evidence="5">CCUG 56607</strain>
    </source>
</reference>
<dbReference type="SUPFAM" id="SSF51735">
    <property type="entry name" value="NAD(P)-binding Rossmann-fold domains"/>
    <property type="match status" value="1"/>
</dbReference>
<proteinExistence type="predicted"/>
<keyword evidence="4" id="KW-0406">Ion transport</keyword>
<comment type="caution">
    <text evidence="4">The sequence shown here is derived from an EMBL/GenBank/DDBJ whole genome shotgun (WGS) entry which is preliminary data.</text>
</comment>
<sequence>MYSWTRFYFRLPIFLRLFLTVIVFMVFFGALIHFIEPQHFPTIFDGIWWAFVTGSTVGYGDYVPLSNAGRIIGILLILAGGGLVTFYMATLSAGTIKHEKDLSTGKVAFKGKGHIILVGWNERTRQLIEIMQQHNDPEDIVLIDRTMRELPYNQYPVHFIRGDVSDDETLHKANISYAKEILITADPSMREEQADQVVILAIVAMKGLNPELKIIAEILTEKHSVNARRAGATTVIRSNDFMSALFYHELHRNDPVKPFELLLEIMTEQQFHELDPPDTLVGKQFKEALIHYASDKETLVGIIRDEQLKLNLYSDAIIEKSDRLVVLTPLSQ</sequence>
<name>A0ABW3L513_9BACI</name>
<comment type="subcellular location">
    <subcellularLocation>
        <location evidence="1">Cell membrane</location>
        <topology evidence="1">Multi-pass membrane protein</topology>
    </subcellularLocation>
</comment>
<dbReference type="Pfam" id="PF02254">
    <property type="entry name" value="TrkA_N"/>
    <property type="match status" value="1"/>
</dbReference>
<protein>
    <submittedName>
        <fullName evidence="4">Potassium channel family protein</fullName>
    </submittedName>
</protein>
<dbReference type="Gene3D" id="3.40.50.720">
    <property type="entry name" value="NAD(P)-binding Rossmann-like Domain"/>
    <property type="match status" value="1"/>
</dbReference>
<dbReference type="InterPro" id="IPR003148">
    <property type="entry name" value="RCK_N"/>
</dbReference>
<evidence type="ECO:0000313" key="4">
    <source>
        <dbReference type="EMBL" id="MFD1020532.1"/>
    </source>
</evidence>
<feature type="transmembrane region" description="Helical" evidence="2">
    <location>
        <begin position="13"/>
        <end position="35"/>
    </location>
</feature>
<keyword evidence="2" id="KW-1133">Transmembrane helix</keyword>
<dbReference type="GO" id="GO:0034220">
    <property type="term" value="P:monoatomic ion transmembrane transport"/>
    <property type="evidence" value="ECO:0007669"/>
    <property type="project" value="UniProtKB-KW"/>
</dbReference>
<dbReference type="InterPro" id="IPR050721">
    <property type="entry name" value="Trk_Ktr_HKT_K-transport"/>
</dbReference>
<gene>
    <name evidence="4" type="ORF">ACFQ2J_15190</name>
</gene>
<evidence type="ECO:0000259" key="3">
    <source>
        <dbReference type="PROSITE" id="PS51201"/>
    </source>
</evidence>
<dbReference type="RefSeq" id="WP_386062314.1">
    <property type="nucleotide sequence ID" value="NZ_JBHTKL010000005.1"/>
</dbReference>
<dbReference type="SUPFAM" id="SSF81324">
    <property type="entry name" value="Voltage-gated potassium channels"/>
    <property type="match status" value="1"/>
</dbReference>